<gene>
    <name evidence="2" type="ordered locus">Cycma_0274</name>
</gene>
<sequence>MYDANGFNIALVMIVAATITFLLIGYIIYKIASIKKVEEIIVSFSPTMSQTEKVELLYKERNEKIADLKTQFPTYKIHVLDTCFFGHSSSLPILPNFQIVSLIDATSAKIVFSISK</sequence>
<name>G0J3B4_CYCMS</name>
<dbReference type="HOGENOM" id="CLU_2092757_0_0_10"/>
<evidence type="ECO:0000256" key="1">
    <source>
        <dbReference type="SAM" id="Phobius"/>
    </source>
</evidence>
<accession>G0J3B4</accession>
<keyword evidence="1" id="KW-1133">Transmembrane helix</keyword>
<evidence type="ECO:0000313" key="3">
    <source>
        <dbReference type="Proteomes" id="UP000001635"/>
    </source>
</evidence>
<proteinExistence type="predicted"/>
<reference evidence="3" key="1">
    <citation type="submission" date="2011-07" db="EMBL/GenBank/DDBJ databases">
        <title>The complete genome of Cyclobacterium marinum DSM 745.</title>
        <authorList>
            <person name="Lucas S."/>
            <person name="Han J."/>
            <person name="Lapidus A."/>
            <person name="Bruce D."/>
            <person name="Goodwin L."/>
            <person name="Pitluck S."/>
            <person name="Peters L."/>
            <person name="Kyrpides N."/>
            <person name="Mavromatis K."/>
            <person name="Ivanova N."/>
            <person name="Ovchinnikova G."/>
            <person name="Chertkov O."/>
            <person name="Detter J.C."/>
            <person name="Tapia R."/>
            <person name="Han C."/>
            <person name="Land M."/>
            <person name="Hauser L."/>
            <person name="Markowitz V."/>
            <person name="Cheng J.-F."/>
            <person name="Hugenholtz P."/>
            <person name="Woyke T."/>
            <person name="Wu D."/>
            <person name="Tindall B."/>
            <person name="Schuetze A."/>
            <person name="Brambilla E."/>
            <person name="Klenk H.-P."/>
            <person name="Eisen J.A."/>
        </authorList>
    </citation>
    <scope>NUCLEOTIDE SEQUENCE [LARGE SCALE GENOMIC DNA]</scope>
    <source>
        <strain evidence="3">ATCC 25205 / DSM 745 / LMG 13164 / NCIMB 1802</strain>
    </source>
</reference>
<dbReference type="RefSeq" id="WP_014018354.1">
    <property type="nucleotide sequence ID" value="NC_015914.1"/>
</dbReference>
<dbReference type="AlphaFoldDB" id="G0J3B4"/>
<dbReference type="Proteomes" id="UP000001635">
    <property type="component" value="Chromosome"/>
</dbReference>
<protein>
    <submittedName>
        <fullName evidence="2">Uncharacterized protein</fullName>
    </submittedName>
</protein>
<keyword evidence="3" id="KW-1185">Reference proteome</keyword>
<evidence type="ECO:0000313" key="2">
    <source>
        <dbReference type="EMBL" id="AEL24055.1"/>
    </source>
</evidence>
<keyword evidence="1" id="KW-0812">Transmembrane</keyword>
<dbReference type="STRING" id="880070.Cycma_0274"/>
<organism evidence="2 3">
    <name type="scientific">Cyclobacterium marinum (strain ATCC 25205 / DSM 745 / LMG 13164 / NCIMB 1802)</name>
    <name type="common">Flectobacillus marinus</name>
    <dbReference type="NCBI Taxonomy" id="880070"/>
    <lineage>
        <taxon>Bacteria</taxon>
        <taxon>Pseudomonadati</taxon>
        <taxon>Bacteroidota</taxon>
        <taxon>Cytophagia</taxon>
        <taxon>Cytophagales</taxon>
        <taxon>Cyclobacteriaceae</taxon>
        <taxon>Cyclobacterium</taxon>
    </lineage>
</organism>
<dbReference type="EMBL" id="CP002955">
    <property type="protein sequence ID" value="AEL24055.1"/>
    <property type="molecule type" value="Genomic_DNA"/>
</dbReference>
<dbReference type="KEGG" id="cmr:Cycma_0274"/>
<keyword evidence="1" id="KW-0472">Membrane</keyword>
<feature type="transmembrane region" description="Helical" evidence="1">
    <location>
        <begin position="6"/>
        <end position="29"/>
    </location>
</feature>